<organism evidence="1 2">
    <name type="scientific">Kickxella alabastrina</name>
    <dbReference type="NCBI Taxonomy" id="61397"/>
    <lineage>
        <taxon>Eukaryota</taxon>
        <taxon>Fungi</taxon>
        <taxon>Fungi incertae sedis</taxon>
        <taxon>Zoopagomycota</taxon>
        <taxon>Kickxellomycotina</taxon>
        <taxon>Kickxellomycetes</taxon>
        <taxon>Kickxellales</taxon>
        <taxon>Kickxellaceae</taxon>
        <taxon>Kickxella</taxon>
    </lineage>
</organism>
<dbReference type="Proteomes" id="UP001150581">
    <property type="component" value="Unassembled WGS sequence"/>
</dbReference>
<name>A0ACC1IB67_9FUNG</name>
<evidence type="ECO:0000313" key="1">
    <source>
        <dbReference type="EMBL" id="KAJ1889584.1"/>
    </source>
</evidence>
<accession>A0ACC1IB67</accession>
<gene>
    <name evidence="1" type="ORF">LPJ66_007956</name>
</gene>
<dbReference type="EMBL" id="JANBPG010001516">
    <property type="protein sequence ID" value="KAJ1889584.1"/>
    <property type="molecule type" value="Genomic_DNA"/>
</dbReference>
<comment type="caution">
    <text evidence="1">The sequence shown here is derived from an EMBL/GenBank/DDBJ whole genome shotgun (WGS) entry which is preliminary data.</text>
</comment>
<reference evidence="1" key="1">
    <citation type="submission" date="2022-07" db="EMBL/GenBank/DDBJ databases">
        <title>Phylogenomic reconstructions and comparative analyses of Kickxellomycotina fungi.</title>
        <authorList>
            <person name="Reynolds N.K."/>
            <person name="Stajich J.E."/>
            <person name="Barry K."/>
            <person name="Grigoriev I.V."/>
            <person name="Crous P."/>
            <person name="Smith M.E."/>
        </authorList>
    </citation>
    <scope>NUCLEOTIDE SEQUENCE</scope>
    <source>
        <strain evidence="1">Benny 63K</strain>
    </source>
</reference>
<proteinExistence type="predicted"/>
<sequence>MMFKHSTTILALSALAAVNAQPLVPRGETYPSNIGVILNNVADAFDFNESSTNPIVTQIGDAATKLMSAYGQDNRKEIDEKVMSSLFASLDAGNDPKVASQLAADIVSLIGDIQDLPTEVEGQYNSLASALQKSAVATEITAIVNEVIGFVAGVRSAVPEMFEDAPNDTEVIEDGESIETETETEIESKVESKVESAEDELSEDSEEASDSHSTSSDSKTKSSESSSSSAASTSRIASGILSMGVVAGVITALF</sequence>
<keyword evidence="2" id="KW-1185">Reference proteome</keyword>
<protein>
    <submittedName>
        <fullName evidence="1">Uncharacterized protein</fullName>
    </submittedName>
</protein>
<evidence type="ECO:0000313" key="2">
    <source>
        <dbReference type="Proteomes" id="UP001150581"/>
    </source>
</evidence>